<keyword evidence="1" id="KW-0812">Transmembrane</keyword>
<evidence type="ECO:0000256" key="1">
    <source>
        <dbReference type="SAM" id="Phobius"/>
    </source>
</evidence>
<keyword evidence="1" id="KW-0472">Membrane</keyword>
<protein>
    <submittedName>
        <fullName evidence="2">Uncharacterized protein</fullName>
    </submittedName>
</protein>
<organism evidence="2 3">
    <name type="scientific">Akkermansia massiliensis</name>
    <dbReference type="NCBI Taxonomy" id="2927224"/>
    <lineage>
        <taxon>Bacteria</taxon>
        <taxon>Pseudomonadati</taxon>
        <taxon>Verrucomicrobiota</taxon>
        <taxon>Verrucomicrobiia</taxon>
        <taxon>Verrucomicrobiales</taxon>
        <taxon>Akkermansiaceae</taxon>
        <taxon>Akkermansia</taxon>
    </lineage>
</organism>
<sequence>MLFRAFAVTGSCMAFGPLMLFIVLASLRGSAYIMRMVRVDETVAVRSGAFVGWHHDPYV</sequence>
<feature type="transmembrane region" description="Helical" evidence="1">
    <location>
        <begin position="6"/>
        <end position="27"/>
    </location>
</feature>
<keyword evidence="1" id="KW-1133">Transmembrane helix</keyword>
<dbReference type="Proteomes" id="UP000642553">
    <property type="component" value="Chromosome"/>
</dbReference>
<evidence type="ECO:0000313" key="2">
    <source>
        <dbReference type="EMBL" id="QHV62438.1"/>
    </source>
</evidence>
<evidence type="ECO:0000313" key="3">
    <source>
        <dbReference type="Proteomes" id="UP000642553"/>
    </source>
</evidence>
<proteinExistence type="predicted"/>
<dbReference type="EMBL" id="CP029701">
    <property type="protein sequence ID" value="QHV62438.1"/>
    <property type="molecule type" value="Genomic_DNA"/>
</dbReference>
<reference evidence="2" key="1">
    <citation type="submission" date="2018-05" db="EMBL/GenBank/DDBJ databases">
        <title>Complete genome sequnece of Akkermansia muciniphila EB-AMDK-40.</title>
        <authorList>
            <person name="Nam Y.-D."/>
            <person name="Chung W.-H."/>
            <person name="Park Y.S."/>
            <person name="Kang J."/>
        </authorList>
    </citation>
    <scope>NUCLEOTIDE SEQUENCE</scope>
    <source>
        <strain evidence="2">EB-AMDK-40</strain>
    </source>
</reference>
<dbReference type="AlphaFoldDB" id="A0AAE6T939"/>
<accession>A0AAE6T939</accession>
<name>A0AAE6T939_9BACT</name>
<gene>
    <name evidence="2" type="ORF">DMI76_03205</name>
</gene>